<evidence type="ECO:0000259" key="1">
    <source>
        <dbReference type="Pfam" id="PF14261"/>
    </source>
</evidence>
<feature type="domain" description="DUF4351" evidence="1">
    <location>
        <begin position="227"/>
        <end position="280"/>
    </location>
</feature>
<dbReference type="RefSeq" id="WP_164655971.1">
    <property type="nucleotide sequence ID" value="NZ_JAAIJR010000134.1"/>
</dbReference>
<evidence type="ECO:0000313" key="3">
    <source>
        <dbReference type="Proteomes" id="UP000471640"/>
    </source>
</evidence>
<accession>A0A6P1E5L8</accession>
<protein>
    <submittedName>
        <fullName evidence="2">DUF2887 domain-containing protein</fullName>
    </submittedName>
</protein>
<dbReference type="InterPro" id="IPR022573">
    <property type="entry name" value="DUF2887"/>
</dbReference>
<dbReference type="PANTHER" id="PTHR35586">
    <property type="entry name" value="SLL1691 PROTEIN"/>
    <property type="match status" value="1"/>
</dbReference>
<proteinExistence type="predicted"/>
<evidence type="ECO:0000313" key="2">
    <source>
        <dbReference type="EMBL" id="NEX22875.1"/>
    </source>
</evidence>
<dbReference type="InterPro" id="IPR025587">
    <property type="entry name" value="DUF4351"/>
</dbReference>
<dbReference type="Proteomes" id="UP000471640">
    <property type="component" value="Unassembled WGS sequence"/>
</dbReference>
<keyword evidence="3" id="KW-1185">Reference proteome</keyword>
<sequence length="282" mass="31760">MKTDVSIYSFLALGPEAFRVLTGGRVLEGPYRFGSVTFKSLERRVDGLFEPDGHAGPVLLVEYQSQALATAGYHLLTEVGLYGEAHPGRDVRGILIIPRARHRPRFPAAAGEVLSILCLDEYLPAWIDREPDNPYVAVLAPLVLRKNVLRTRMAALWQSIHRAPLAEPERATLSTILEFWLIERFHDLTPEEIHAMLNVLLPIEETRAYKEIYARGEAKGEARGKARGKAEGKAEDLSRLLTRRFGPLPAWASTRIQGADIDRLDHWLDRLLDAERLEDVLE</sequence>
<dbReference type="PANTHER" id="PTHR35586:SF1">
    <property type="entry name" value="SLL1691 PROTEIN"/>
    <property type="match status" value="1"/>
</dbReference>
<dbReference type="AlphaFoldDB" id="A0A6P1E5L8"/>
<reference evidence="2 3" key="2">
    <citation type="submission" date="2020-02" db="EMBL/GenBank/DDBJ databases">
        <title>Genome sequences of Thiorhodococcus mannitoliphagus and Thiorhodococcus minor, purple sulfur photosynthetic bacteria in the gammaproteobacterial family, Chromatiaceae.</title>
        <authorList>
            <person name="Aviles F.A."/>
            <person name="Meyer T.E."/>
            <person name="Kyndt J.A."/>
        </authorList>
    </citation>
    <scope>NUCLEOTIDE SEQUENCE [LARGE SCALE GENOMIC DNA]</scope>
    <source>
        <strain evidence="2 3">DSM 18266</strain>
    </source>
</reference>
<reference evidence="3" key="1">
    <citation type="journal article" date="2020" name="Microbiol. Resour. Announc.">
        <title>Draft Genome Sequences of Thiorhodococcus mannitoliphagus and Thiorhodococcus minor, Purple Sulfur Photosynthetic Bacteria in the Gammaproteobacterial Family Chromatiaceae.</title>
        <authorList>
            <person name="Aviles F.A."/>
            <person name="Meyer T.E."/>
            <person name="Kyndt J.A."/>
        </authorList>
    </citation>
    <scope>NUCLEOTIDE SEQUENCE [LARGE SCALE GENOMIC DNA]</scope>
    <source>
        <strain evidence="3">DSM 18266</strain>
    </source>
</reference>
<name>A0A6P1E5L8_9GAMM</name>
<organism evidence="2 3">
    <name type="scientific">Thiorhodococcus mannitoliphagus</name>
    <dbReference type="NCBI Taxonomy" id="329406"/>
    <lineage>
        <taxon>Bacteria</taxon>
        <taxon>Pseudomonadati</taxon>
        <taxon>Pseudomonadota</taxon>
        <taxon>Gammaproteobacteria</taxon>
        <taxon>Chromatiales</taxon>
        <taxon>Chromatiaceae</taxon>
        <taxon>Thiorhodococcus</taxon>
    </lineage>
</organism>
<gene>
    <name evidence="2" type="ORF">G3480_21655</name>
</gene>
<dbReference type="EMBL" id="JAAIJR010000134">
    <property type="protein sequence ID" value="NEX22875.1"/>
    <property type="molecule type" value="Genomic_DNA"/>
</dbReference>
<dbReference type="Pfam" id="PF11103">
    <property type="entry name" value="DUF2887"/>
    <property type="match status" value="1"/>
</dbReference>
<comment type="caution">
    <text evidence="2">The sequence shown here is derived from an EMBL/GenBank/DDBJ whole genome shotgun (WGS) entry which is preliminary data.</text>
</comment>
<dbReference type="Pfam" id="PF14261">
    <property type="entry name" value="DUF4351"/>
    <property type="match status" value="1"/>
</dbReference>